<evidence type="ECO:0000313" key="1">
    <source>
        <dbReference type="EMBL" id="SMD09949.1"/>
    </source>
</evidence>
<dbReference type="AlphaFoldDB" id="A0A1W2EJP2"/>
<sequence length="76" mass="8092">MADTITVRSEGLLLDEILAERFGPVRTRTLKLVEATLAINPGLAAHVVLPLGTRFTLPDLPAATPAARVINLFADS</sequence>
<dbReference type="Pfam" id="PF05489">
    <property type="entry name" value="Phage_tail_X"/>
    <property type="match status" value="1"/>
</dbReference>
<organism evidence="1 2">
    <name type="scientific">Fulvimarina manganoxydans</name>
    <dbReference type="NCBI Taxonomy" id="937218"/>
    <lineage>
        <taxon>Bacteria</taxon>
        <taxon>Pseudomonadati</taxon>
        <taxon>Pseudomonadota</taxon>
        <taxon>Alphaproteobacteria</taxon>
        <taxon>Hyphomicrobiales</taxon>
        <taxon>Aurantimonadaceae</taxon>
        <taxon>Fulvimarina</taxon>
    </lineage>
</organism>
<dbReference type="RefSeq" id="WP_084412372.1">
    <property type="nucleotide sequence ID" value="NZ_FWXR01000027.1"/>
</dbReference>
<dbReference type="InterPro" id="IPR008861">
    <property type="entry name" value="GpX-like"/>
</dbReference>
<accession>A0A1W2EJP2</accession>
<dbReference type="EMBL" id="FWXR01000027">
    <property type="protein sequence ID" value="SMD09949.1"/>
    <property type="molecule type" value="Genomic_DNA"/>
</dbReference>
<dbReference type="Proteomes" id="UP000192656">
    <property type="component" value="Unassembled WGS sequence"/>
</dbReference>
<keyword evidence="2" id="KW-1185">Reference proteome</keyword>
<dbReference type="STRING" id="937218.SAMN06297251_12711"/>
<evidence type="ECO:0000313" key="2">
    <source>
        <dbReference type="Proteomes" id="UP000192656"/>
    </source>
</evidence>
<proteinExistence type="predicted"/>
<name>A0A1W2EJP2_9HYPH</name>
<protein>
    <submittedName>
        <fullName evidence="1">Phage Tail Protein X</fullName>
    </submittedName>
</protein>
<reference evidence="1 2" key="1">
    <citation type="submission" date="2017-04" db="EMBL/GenBank/DDBJ databases">
        <authorList>
            <person name="Afonso C.L."/>
            <person name="Miller P.J."/>
            <person name="Scott M.A."/>
            <person name="Spackman E."/>
            <person name="Goraichik I."/>
            <person name="Dimitrov K.M."/>
            <person name="Suarez D.L."/>
            <person name="Swayne D.E."/>
        </authorList>
    </citation>
    <scope>NUCLEOTIDE SEQUENCE [LARGE SCALE GENOMIC DNA]</scope>
    <source>
        <strain evidence="1 2">CGMCC 1.10972</strain>
    </source>
</reference>
<gene>
    <name evidence="1" type="ORF">SAMN06297251_12711</name>
</gene>